<feature type="transmembrane region" description="Helical" evidence="7">
    <location>
        <begin position="268"/>
        <end position="293"/>
    </location>
</feature>
<dbReference type="Pfam" id="PF12704">
    <property type="entry name" value="MacB_PCD"/>
    <property type="match status" value="1"/>
</dbReference>
<feature type="domain" description="ABC3 transporter permease C-terminal" evidence="8">
    <location>
        <begin position="273"/>
        <end position="385"/>
    </location>
</feature>
<dbReference type="RefSeq" id="WP_209512071.1">
    <property type="nucleotide sequence ID" value="NZ_JAGGKS010000006.1"/>
</dbReference>
<evidence type="ECO:0000256" key="5">
    <source>
        <dbReference type="ARBA" id="ARBA00023136"/>
    </source>
</evidence>
<comment type="subcellular location">
    <subcellularLocation>
        <location evidence="1">Cell membrane</location>
        <topology evidence="1">Multi-pass membrane protein</topology>
    </subcellularLocation>
</comment>
<feature type="transmembrane region" description="Helical" evidence="7">
    <location>
        <begin position="314"/>
        <end position="343"/>
    </location>
</feature>
<keyword evidence="4 7" id="KW-1133">Transmembrane helix</keyword>
<evidence type="ECO:0000259" key="8">
    <source>
        <dbReference type="Pfam" id="PF02687"/>
    </source>
</evidence>
<reference evidence="10 11" key="1">
    <citation type="submission" date="2021-03" db="EMBL/GenBank/DDBJ databases">
        <title>Genomic Encyclopedia of Type Strains, Phase IV (KMG-IV): sequencing the most valuable type-strain genomes for metagenomic binning, comparative biology and taxonomic classification.</title>
        <authorList>
            <person name="Goeker M."/>
        </authorList>
    </citation>
    <scope>NUCLEOTIDE SEQUENCE [LARGE SCALE GENOMIC DNA]</scope>
    <source>
        <strain evidence="10 11">DSM 24004</strain>
    </source>
</reference>
<organism evidence="10 11">
    <name type="scientific">Sedimentibacter acidaminivorans</name>
    <dbReference type="NCBI Taxonomy" id="913099"/>
    <lineage>
        <taxon>Bacteria</taxon>
        <taxon>Bacillati</taxon>
        <taxon>Bacillota</taxon>
        <taxon>Tissierellia</taxon>
        <taxon>Sedimentibacter</taxon>
    </lineage>
</organism>
<dbReference type="InterPro" id="IPR050250">
    <property type="entry name" value="Macrolide_Exporter_MacB"/>
</dbReference>
<keyword evidence="3 7" id="KW-0812">Transmembrane</keyword>
<evidence type="ECO:0000259" key="9">
    <source>
        <dbReference type="Pfam" id="PF12704"/>
    </source>
</evidence>
<evidence type="ECO:0000313" key="10">
    <source>
        <dbReference type="EMBL" id="MBP1926336.1"/>
    </source>
</evidence>
<comment type="similarity">
    <text evidence="6">Belongs to the ABC-4 integral membrane protein family.</text>
</comment>
<evidence type="ECO:0000256" key="7">
    <source>
        <dbReference type="SAM" id="Phobius"/>
    </source>
</evidence>
<proteinExistence type="inferred from homology"/>
<dbReference type="Proteomes" id="UP001519342">
    <property type="component" value="Unassembled WGS sequence"/>
</dbReference>
<evidence type="ECO:0000256" key="6">
    <source>
        <dbReference type="ARBA" id="ARBA00038076"/>
    </source>
</evidence>
<keyword evidence="11" id="KW-1185">Reference proteome</keyword>
<dbReference type="InterPro" id="IPR003838">
    <property type="entry name" value="ABC3_permease_C"/>
</dbReference>
<gene>
    <name evidence="10" type="ORF">J2Z76_002201</name>
</gene>
<dbReference type="Pfam" id="PF02687">
    <property type="entry name" value="FtsX"/>
    <property type="match status" value="1"/>
</dbReference>
<sequence>MNFKQSFILAIKSLRGSKMRSFLTMLGIIIGVASVILLVSLISGMAADMSESFESMGTNLISVNIRGRGGNITLNPKEMQELAEENPDSIAAVTPLVSINNATVKFEYNNMTTTCTGSNEYFPQIKNSTVESGRYISYLDVEKRQKTCVIGSYVKNELFENESPIGKQIKINGTAFTVVGVLAEKADSEESGDDDIVMIPYTSASRLSRMMSISNYSFSATSTETVEKAMEAINKKMSEVFSSTNYYSVFSASQALDQVNELMGTVTLVLVGVAAISLLVGGIGIMNIMLVSVTERTREIGIRKSLGAKRKDIMSQFVVEAATTSSVGGVIGIIFGVVSAYGIGSLLDMTVKPSFYAVIIAFSVSVIIGITFGYFPANKAAKMHPIDALRQD</sequence>
<keyword evidence="2" id="KW-1003">Cell membrane</keyword>
<evidence type="ECO:0000256" key="2">
    <source>
        <dbReference type="ARBA" id="ARBA00022475"/>
    </source>
</evidence>
<name>A0ABS4GF66_9FIRM</name>
<feature type="domain" description="MacB-like periplasmic core" evidence="9">
    <location>
        <begin position="21"/>
        <end position="235"/>
    </location>
</feature>
<evidence type="ECO:0000256" key="1">
    <source>
        <dbReference type="ARBA" id="ARBA00004651"/>
    </source>
</evidence>
<keyword evidence="5 7" id="KW-0472">Membrane</keyword>
<evidence type="ECO:0000256" key="3">
    <source>
        <dbReference type="ARBA" id="ARBA00022692"/>
    </source>
</evidence>
<evidence type="ECO:0000256" key="4">
    <source>
        <dbReference type="ARBA" id="ARBA00022989"/>
    </source>
</evidence>
<dbReference type="PANTHER" id="PTHR30572:SF4">
    <property type="entry name" value="ABC TRANSPORTER PERMEASE YTRF"/>
    <property type="match status" value="1"/>
</dbReference>
<dbReference type="EMBL" id="JAGGKS010000006">
    <property type="protein sequence ID" value="MBP1926336.1"/>
    <property type="molecule type" value="Genomic_DNA"/>
</dbReference>
<comment type="caution">
    <text evidence="10">The sequence shown here is derived from an EMBL/GenBank/DDBJ whole genome shotgun (WGS) entry which is preliminary data.</text>
</comment>
<dbReference type="PANTHER" id="PTHR30572">
    <property type="entry name" value="MEMBRANE COMPONENT OF TRANSPORTER-RELATED"/>
    <property type="match status" value="1"/>
</dbReference>
<protein>
    <submittedName>
        <fullName evidence="10">ABC transport system permease protein</fullName>
    </submittedName>
</protein>
<feature type="transmembrane region" description="Helical" evidence="7">
    <location>
        <begin position="21"/>
        <end position="46"/>
    </location>
</feature>
<dbReference type="InterPro" id="IPR025857">
    <property type="entry name" value="MacB_PCD"/>
</dbReference>
<evidence type="ECO:0000313" key="11">
    <source>
        <dbReference type="Proteomes" id="UP001519342"/>
    </source>
</evidence>
<feature type="transmembrane region" description="Helical" evidence="7">
    <location>
        <begin position="355"/>
        <end position="375"/>
    </location>
</feature>
<accession>A0ABS4GF66</accession>